<dbReference type="PANTHER" id="PTHR43963:SF6">
    <property type="entry name" value="CHAIN DEHYDROGENASE FAMILY PROTEIN, PUTATIVE (AFU_ORTHOLOGUE AFUA_3G15350)-RELATED"/>
    <property type="match status" value="1"/>
</dbReference>
<dbReference type="PANTHER" id="PTHR43963">
    <property type="entry name" value="CARBONYL REDUCTASE 1-RELATED"/>
    <property type="match status" value="1"/>
</dbReference>
<dbReference type="SUPFAM" id="SSF51735">
    <property type="entry name" value="NAD(P)-binding Rossmann-fold domains"/>
    <property type="match status" value="1"/>
</dbReference>
<evidence type="ECO:0000256" key="1">
    <source>
        <dbReference type="ARBA" id="ARBA00006484"/>
    </source>
</evidence>
<accession>A0A090D136</accession>
<dbReference type="RefSeq" id="WP_041017221.1">
    <property type="nucleotide sequence ID" value="NZ_CCEJ010000003.1"/>
</dbReference>
<dbReference type="InterPro" id="IPR045313">
    <property type="entry name" value="CBR1-like"/>
</dbReference>
<sequence>MKDQNSKIALVTGSNRGIGKEIAKQLAMAGIKVIMSARDRQKGEETALSLKNQGLEVDFMTLDVRDAASIQKLPEELKNRGLKVDILINNAAVLLDRTARIDELSLEDLENTMATNVYGPFLLTQTLLPYMKKQNYGRVVNISSGMGSITDMSDAKSPVSTYSSPAYRLSKATLNVLTILFAKEASRHNILINSMCPGWVRTEMGGSNAPLSVEQGAETAIWLATLPENGPTGGFFRNKKLIPW</sequence>
<evidence type="ECO:0000313" key="6">
    <source>
        <dbReference type="Proteomes" id="UP000031552"/>
    </source>
</evidence>
<protein>
    <submittedName>
        <fullName evidence="5">Short-chain dehydrogenase/reductase</fullName>
    </submittedName>
</protein>
<dbReference type="STRING" id="1437425.CSEC_0471"/>
<dbReference type="PRINTS" id="PR00080">
    <property type="entry name" value="SDRFAMILY"/>
</dbReference>
<keyword evidence="3" id="KW-0560">Oxidoreductase</keyword>
<dbReference type="AlphaFoldDB" id="A0A090D136"/>
<reference evidence="5" key="1">
    <citation type="submission" date="2013-12" db="EMBL/GenBank/DDBJ databases">
        <authorList>
            <person name="Linke B."/>
        </authorList>
    </citation>
    <scope>NUCLEOTIDE SEQUENCE [LARGE SCALE GENOMIC DNA]</scope>
    <source>
        <strain evidence="5">CRIB-18</strain>
    </source>
</reference>
<keyword evidence="2" id="KW-0521">NADP</keyword>
<dbReference type="PRINTS" id="PR00081">
    <property type="entry name" value="GDHRDH"/>
</dbReference>
<dbReference type="InterPro" id="IPR036291">
    <property type="entry name" value="NAD(P)-bd_dom_sf"/>
</dbReference>
<dbReference type="Pfam" id="PF00106">
    <property type="entry name" value="adh_short"/>
    <property type="match status" value="1"/>
</dbReference>
<dbReference type="CDD" id="cd05324">
    <property type="entry name" value="carb_red_PTCR-like_SDR_c"/>
    <property type="match status" value="1"/>
</dbReference>
<dbReference type="InterPro" id="IPR002347">
    <property type="entry name" value="SDR_fam"/>
</dbReference>
<comment type="caution">
    <text evidence="5">The sequence shown here is derived from an EMBL/GenBank/DDBJ whole genome shotgun (WGS) entry which is preliminary data.</text>
</comment>
<dbReference type="OrthoDB" id="5786478at2"/>
<evidence type="ECO:0000256" key="3">
    <source>
        <dbReference type="ARBA" id="ARBA00023002"/>
    </source>
</evidence>
<organism evidence="5 6">
    <name type="scientific">Candidatus Criblamydia sequanensis CRIB-18</name>
    <dbReference type="NCBI Taxonomy" id="1437425"/>
    <lineage>
        <taxon>Bacteria</taxon>
        <taxon>Pseudomonadati</taxon>
        <taxon>Chlamydiota</taxon>
        <taxon>Chlamydiia</taxon>
        <taxon>Parachlamydiales</taxon>
        <taxon>Candidatus Criblamydiaceae</taxon>
        <taxon>Candidatus Criblamydia</taxon>
    </lineage>
</organism>
<dbReference type="EMBL" id="CCEJ010000003">
    <property type="protein sequence ID" value="CDR33308.1"/>
    <property type="molecule type" value="Genomic_DNA"/>
</dbReference>
<evidence type="ECO:0000313" key="5">
    <source>
        <dbReference type="EMBL" id="CDR33308.1"/>
    </source>
</evidence>
<evidence type="ECO:0000256" key="4">
    <source>
        <dbReference type="RuleBase" id="RU000363"/>
    </source>
</evidence>
<dbReference type="GO" id="GO:0016616">
    <property type="term" value="F:oxidoreductase activity, acting on the CH-OH group of donors, NAD or NADP as acceptor"/>
    <property type="evidence" value="ECO:0007669"/>
    <property type="project" value="InterPro"/>
</dbReference>
<name>A0A090D136_9BACT</name>
<proteinExistence type="inferred from homology"/>
<reference evidence="5" key="2">
    <citation type="submission" date="2014-09" db="EMBL/GenBank/DDBJ databases">
        <title>Criblamydia sequanensis harbors a mega-plasmid encoding arsenite resistance.</title>
        <authorList>
            <person name="Bertelli C."/>
            <person name="Goesmann A."/>
            <person name="Greub G."/>
        </authorList>
    </citation>
    <scope>NUCLEOTIDE SEQUENCE [LARGE SCALE GENOMIC DNA]</scope>
    <source>
        <strain evidence="5">CRIB-18</strain>
    </source>
</reference>
<keyword evidence="6" id="KW-1185">Reference proteome</keyword>
<dbReference type="eggNOG" id="COG1028">
    <property type="taxonomic scope" value="Bacteria"/>
</dbReference>
<comment type="similarity">
    <text evidence="1 4">Belongs to the short-chain dehydrogenases/reductases (SDR) family.</text>
</comment>
<dbReference type="Proteomes" id="UP000031552">
    <property type="component" value="Unassembled WGS sequence"/>
</dbReference>
<evidence type="ECO:0000256" key="2">
    <source>
        <dbReference type="ARBA" id="ARBA00022857"/>
    </source>
</evidence>
<dbReference type="Gene3D" id="3.40.50.720">
    <property type="entry name" value="NAD(P)-binding Rossmann-like Domain"/>
    <property type="match status" value="1"/>
</dbReference>
<gene>
    <name evidence="5" type="ORF">CSEC_0471</name>
</gene>